<dbReference type="EMBL" id="BAABBO010000012">
    <property type="protein sequence ID" value="GAA3968864.1"/>
    <property type="molecule type" value="Genomic_DNA"/>
</dbReference>
<sequence>MMNISIKPIHSGQALTEMLIVSSFVFVPMMLALPLLAKYLDSRHKVEQAAKYAVWERTVWSETNSPFAQHNAVRSDAQLLSRADRHIFAHEVMPIGDTAPGADNSASQGPGAEGRSFMQFIPPSSGSAQAGVTETSAGQVSLLLPAGDQKERQLHSLTRVNGSLGGVGAAAIDLLGDIFEKTDFKLDTNGYVKYRTHVNLRPLPWHRGMDSTGLPEAGLTYGGSLGMLTNGWQAAGPAEQSGQLAQLNPTGKLGDSDFVPKLLEVASWTPWTEEFRELKLGQSNIDTLPADLLKPYVVNR</sequence>
<gene>
    <name evidence="3" type="ORF">GCM10022278_28270</name>
</gene>
<feature type="transmembrane region" description="Helical" evidence="2">
    <location>
        <begin position="18"/>
        <end position="37"/>
    </location>
</feature>
<keyword evidence="2" id="KW-0472">Membrane</keyword>
<dbReference type="RefSeq" id="WP_344807482.1">
    <property type="nucleotide sequence ID" value="NZ_BAABBO010000012.1"/>
</dbReference>
<feature type="region of interest" description="Disordered" evidence="1">
    <location>
        <begin position="95"/>
        <end position="132"/>
    </location>
</feature>
<evidence type="ECO:0000256" key="1">
    <source>
        <dbReference type="SAM" id="MobiDB-lite"/>
    </source>
</evidence>
<evidence type="ECO:0000313" key="4">
    <source>
        <dbReference type="Proteomes" id="UP001501337"/>
    </source>
</evidence>
<protein>
    <recommendedName>
        <fullName evidence="5">TadE-like protein</fullName>
    </recommendedName>
</protein>
<comment type="caution">
    <text evidence="3">The sequence shown here is derived from an EMBL/GenBank/DDBJ whole genome shotgun (WGS) entry which is preliminary data.</text>
</comment>
<reference evidence="4" key="1">
    <citation type="journal article" date="2019" name="Int. J. Syst. Evol. Microbiol.">
        <title>The Global Catalogue of Microorganisms (GCM) 10K type strain sequencing project: providing services to taxonomists for standard genome sequencing and annotation.</title>
        <authorList>
            <consortium name="The Broad Institute Genomics Platform"/>
            <consortium name="The Broad Institute Genome Sequencing Center for Infectious Disease"/>
            <person name="Wu L."/>
            <person name="Ma J."/>
        </authorList>
    </citation>
    <scope>NUCLEOTIDE SEQUENCE [LARGE SCALE GENOMIC DNA]</scope>
    <source>
        <strain evidence="4">JCM 17555</strain>
    </source>
</reference>
<organism evidence="3 4">
    <name type="scientific">Allohahella marinimesophila</name>
    <dbReference type="NCBI Taxonomy" id="1054972"/>
    <lineage>
        <taxon>Bacteria</taxon>
        <taxon>Pseudomonadati</taxon>
        <taxon>Pseudomonadota</taxon>
        <taxon>Gammaproteobacteria</taxon>
        <taxon>Oceanospirillales</taxon>
        <taxon>Hahellaceae</taxon>
        <taxon>Allohahella</taxon>
    </lineage>
</organism>
<evidence type="ECO:0008006" key="5">
    <source>
        <dbReference type="Google" id="ProtNLM"/>
    </source>
</evidence>
<accession>A0ABP7PNX5</accession>
<evidence type="ECO:0000256" key="2">
    <source>
        <dbReference type="SAM" id="Phobius"/>
    </source>
</evidence>
<keyword evidence="2" id="KW-0812">Transmembrane</keyword>
<proteinExistence type="predicted"/>
<name>A0ABP7PNX5_9GAMM</name>
<evidence type="ECO:0000313" key="3">
    <source>
        <dbReference type="EMBL" id="GAA3968864.1"/>
    </source>
</evidence>
<keyword evidence="4" id="KW-1185">Reference proteome</keyword>
<feature type="compositionally biased region" description="Polar residues" evidence="1">
    <location>
        <begin position="122"/>
        <end position="132"/>
    </location>
</feature>
<dbReference type="Proteomes" id="UP001501337">
    <property type="component" value="Unassembled WGS sequence"/>
</dbReference>
<keyword evidence="2" id="KW-1133">Transmembrane helix</keyword>